<evidence type="ECO:0000256" key="2">
    <source>
        <dbReference type="SAM" id="Phobius"/>
    </source>
</evidence>
<keyword evidence="2" id="KW-0812">Transmembrane</keyword>
<evidence type="ECO:0000313" key="4">
    <source>
        <dbReference type="Proteomes" id="UP001212841"/>
    </source>
</evidence>
<keyword evidence="4" id="KW-1185">Reference proteome</keyword>
<evidence type="ECO:0000256" key="1">
    <source>
        <dbReference type="SAM" id="MobiDB-lite"/>
    </source>
</evidence>
<accession>A0AAD5X6R1</accession>
<feature type="region of interest" description="Disordered" evidence="1">
    <location>
        <begin position="53"/>
        <end position="77"/>
    </location>
</feature>
<comment type="caution">
    <text evidence="3">The sequence shown here is derived from an EMBL/GenBank/DDBJ whole genome shotgun (WGS) entry which is preliminary data.</text>
</comment>
<gene>
    <name evidence="3" type="ORF">HK097_001842</name>
</gene>
<dbReference type="EMBL" id="JADGJD010000138">
    <property type="protein sequence ID" value="KAJ3054437.1"/>
    <property type="molecule type" value="Genomic_DNA"/>
</dbReference>
<name>A0AAD5X6R1_9FUNG</name>
<keyword evidence="2" id="KW-0472">Membrane</keyword>
<dbReference type="Proteomes" id="UP001212841">
    <property type="component" value="Unassembled WGS sequence"/>
</dbReference>
<dbReference type="AlphaFoldDB" id="A0AAD5X6R1"/>
<protein>
    <submittedName>
        <fullName evidence="3">Uncharacterized protein</fullName>
    </submittedName>
</protein>
<keyword evidence="2" id="KW-1133">Transmembrane helix</keyword>
<sequence length="77" mass="8578">MTPEQFNFYFPLILFGLILTAAITVRLLKALGILANPVDPVADAIRRSREKTERLARQAATEGSEPLVVDPEVKKKE</sequence>
<feature type="transmembrane region" description="Helical" evidence="2">
    <location>
        <begin position="6"/>
        <end position="28"/>
    </location>
</feature>
<evidence type="ECO:0000313" key="3">
    <source>
        <dbReference type="EMBL" id="KAJ3054437.1"/>
    </source>
</evidence>
<proteinExistence type="predicted"/>
<reference evidence="3" key="1">
    <citation type="submission" date="2020-05" db="EMBL/GenBank/DDBJ databases">
        <title>Phylogenomic resolution of chytrid fungi.</title>
        <authorList>
            <person name="Stajich J.E."/>
            <person name="Amses K."/>
            <person name="Simmons R."/>
            <person name="Seto K."/>
            <person name="Myers J."/>
            <person name="Bonds A."/>
            <person name="Quandt C.A."/>
            <person name="Barry K."/>
            <person name="Liu P."/>
            <person name="Grigoriev I."/>
            <person name="Longcore J.E."/>
            <person name="James T.Y."/>
        </authorList>
    </citation>
    <scope>NUCLEOTIDE SEQUENCE</scope>
    <source>
        <strain evidence="3">JEL0318</strain>
    </source>
</reference>
<organism evidence="3 4">
    <name type="scientific">Rhizophlyctis rosea</name>
    <dbReference type="NCBI Taxonomy" id="64517"/>
    <lineage>
        <taxon>Eukaryota</taxon>
        <taxon>Fungi</taxon>
        <taxon>Fungi incertae sedis</taxon>
        <taxon>Chytridiomycota</taxon>
        <taxon>Chytridiomycota incertae sedis</taxon>
        <taxon>Chytridiomycetes</taxon>
        <taxon>Rhizophlyctidales</taxon>
        <taxon>Rhizophlyctidaceae</taxon>
        <taxon>Rhizophlyctis</taxon>
    </lineage>
</organism>